<protein>
    <submittedName>
        <fullName evidence="9">ABC-type transporter, integral membrane subunit</fullName>
    </submittedName>
</protein>
<name>F2NR90_MARHT</name>
<keyword evidence="3" id="KW-1003">Cell membrane</keyword>
<feature type="transmembrane region" description="Helical" evidence="7">
    <location>
        <begin position="364"/>
        <end position="386"/>
    </location>
</feature>
<evidence type="ECO:0000313" key="9">
    <source>
        <dbReference type="EMBL" id="AEB12939.1"/>
    </source>
</evidence>
<dbReference type="CDD" id="cd06261">
    <property type="entry name" value="TM_PBP2"/>
    <property type="match status" value="1"/>
</dbReference>
<dbReference type="PANTHER" id="PTHR43744">
    <property type="entry name" value="ABC TRANSPORTER PERMEASE PROTEIN MG189-RELATED-RELATED"/>
    <property type="match status" value="1"/>
</dbReference>
<evidence type="ECO:0000256" key="1">
    <source>
        <dbReference type="ARBA" id="ARBA00004651"/>
    </source>
</evidence>
<dbReference type="eggNOG" id="COG0395">
    <property type="taxonomic scope" value="Bacteria"/>
</dbReference>
<evidence type="ECO:0000256" key="5">
    <source>
        <dbReference type="ARBA" id="ARBA00022989"/>
    </source>
</evidence>
<reference evidence="9 10" key="1">
    <citation type="journal article" date="2012" name="Stand. Genomic Sci.">
        <title>Complete genome sequence of the aerobic, heterotroph Marinithermus hydrothermalis type strain (T1(T)) from a deep-sea hydrothermal vent chimney.</title>
        <authorList>
            <person name="Copeland A."/>
            <person name="Gu W."/>
            <person name="Yasawong M."/>
            <person name="Lapidus A."/>
            <person name="Lucas S."/>
            <person name="Deshpande S."/>
            <person name="Pagani I."/>
            <person name="Tapia R."/>
            <person name="Cheng J.F."/>
            <person name="Goodwin L.A."/>
            <person name="Pitluck S."/>
            <person name="Liolios K."/>
            <person name="Ivanova N."/>
            <person name="Mavromatis K."/>
            <person name="Mikhailova N."/>
            <person name="Pati A."/>
            <person name="Chen A."/>
            <person name="Palaniappan K."/>
            <person name="Land M."/>
            <person name="Pan C."/>
            <person name="Brambilla E.M."/>
            <person name="Rohde M."/>
            <person name="Tindall B.J."/>
            <person name="Sikorski J."/>
            <person name="Goker M."/>
            <person name="Detter J.C."/>
            <person name="Bristow J."/>
            <person name="Eisen J.A."/>
            <person name="Markowitz V."/>
            <person name="Hugenholtz P."/>
            <person name="Kyrpides N.C."/>
            <person name="Klenk H.P."/>
            <person name="Woyke T."/>
        </authorList>
    </citation>
    <scope>NUCLEOTIDE SEQUENCE [LARGE SCALE GENOMIC DNA]</scope>
    <source>
        <strain evidence="10">DSM 14884 / JCM 11576 / T1</strain>
    </source>
</reference>
<accession>F2NR90</accession>
<proteinExistence type="inferred from homology"/>
<evidence type="ECO:0000259" key="8">
    <source>
        <dbReference type="PROSITE" id="PS50928"/>
    </source>
</evidence>
<comment type="similarity">
    <text evidence="7">Belongs to the binding-protein-dependent transport system permease family.</text>
</comment>
<feature type="transmembrane region" description="Helical" evidence="7">
    <location>
        <begin position="392"/>
        <end position="415"/>
    </location>
</feature>
<feature type="transmembrane region" description="Helical" evidence="7">
    <location>
        <begin position="21"/>
        <end position="42"/>
    </location>
</feature>
<evidence type="ECO:0000256" key="4">
    <source>
        <dbReference type="ARBA" id="ARBA00022692"/>
    </source>
</evidence>
<feature type="transmembrane region" description="Helical" evidence="7">
    <location>
        <begin position="427"/>
        <end position="450"/>
    </location>
</feature>
<dbReference type="Proteomes" id="UP000007030">
    <property type="component" value="Chromosome"/>
</dbReference>
<feature type="transmembrane region" description="Helical" evidence="7">
    <location>
        <begin position="322"/>
        <end position="343"/>
    </location>
</feature>
<dbReference type="OrthoDB" id="26902at2"/>
<dbReference type="SUPFAM" id="SSF161098">
    <property type="entry name" value="MetI-like"/>
    <property type="match status" value="1"/>
</dbReference>
<dbReference type="GO" id="GO:0005886">
    <property type="term" value="C:plasma membrane"/>
    <property type="evidence" value="ECO:0007669"/>
    <property type="project" value="UniProtKB-SubCell"/>
</dbReference>
<feature type="domain" description="ABC transmembrane type-1" evidence="8">
    <location>
        <begin position="243"/>
        <end position="446"/>
    </location>
</feature>
<evidence type="ECO:0000256" key="6">
    <source>
        <dbReference type="ARBA" id="ARBA00023136"/>
    </source>
</evidence>
<evidence type="ECO:0000256" key="7">
    <source>
        <dbReference type="RuleBase" id="RU363032"/>
    </source>
</evidence>
<gene>
    <name evidence="9" type="ordered locus">Marky_2219</name>
</gene>
<comment type="subcellular location">
    <subcellularLocation>
        <location evidence="1 7">Cell membrane</location>
        <topology evidence="1 7">Multi-pass membrane protein</topology>
    </subcellularLocation>
</comment>
<keyword evidence="4 7" id="KW-0812">Transmembrane</keyword>
<dbReference type="HOGENOM" id="CLU_608238_0_0_0"/>
<keyword evidence="5 7" id="KW-1133">Transmembrane helix</keyword>
<evidence type="ECO:0000256" key="2">
    <source>
        <dbReference type="ARBA" id="ARBA00022448"/>
    </source>
</evidence>
<dbReference type="KEGG" id="mhd:Marky_2219"/>
<dbReference type="Pfam" id="PF00528">
    <property type="entry name" value="BPD_transp_1"/>
    <property type="match status" value="1"/>
</dbReference>
<dbReference type="InterPro" id="IPR035906">
    <property type="entry name" value="MetI-like_sf"/>
</dbReference>
<organism evidence="9 10">
    <name type="scientific">Marinithermus hydrothermalis (strain DSM 14884 / JCM 11576 / T1)</name>
    <dbReference type="NCBI Taxonomy" id="869210"/>
    <lineage>
        <taxon>Bacteria</taxon>
        <taxon>Thermotogati</taxon>
        <taxon>Deinococcota</taxon>
        <taxon>Deinococci</taxon>
        <taxon>Thermales</taxon>
        <taxon>Thermaceae</taxon>
        <taxon>Marinithermus</taxon>
    </lineage>
</organism>
<keyword evidence="2 7" id="KW-0813">Transport</keyword>
<feature type="transmembrane region" description="Helical" evidence="7">
    <location>
        <begin position="247"/>
        <end position="268"/>
    </location>
</feature>
<dbReference type="PROSITE" id="PS50928">
    <property type="entry name" value="ABC_TM1"/>
    <property type="match status" value="1"/>
</dbReference>
<dbReference type="EMBL" id="CP002630">
    <property type="protein sequence ID" value="AEB12939.1"/>
    <property type="molecule type" value="Genomic_DNA"/>
</dbReference>
<feature type="transmembrane region" description="Helical" evidence="7">
    <location>
        <begin position="280"/>
        <end position="302"/>
    </location>
</feature>
<evidence type="ECO:0000313" key="10">
    <source>
        <dbReference type="Proteomes" id="UP000007030"/>
    </source>
</evidence>
<dbReference type="STRING" id="869210.Marky_2219"/>
<evidence type="ECO:0000256" key="3">
    <source>
        <dbReference type="ARBA" id="ARBA00022475"/>
    </source>
</evidence>
<dbReference type="InterPro" id="IPR000515">
    <property type="entry name" value="MetI-like"/>
</dbReference>
<dbReference type="RefSeq" id="WP_013704983.1">
    <property type="nucleotide sequence ID" value="NC_015387.1"/>
</dbReference>
<keyword evidence="6 7" id="KW-0472">Membrane</keyword>
<dbReference type="AlphaFoldDB" id="F2NR90"/>
<dbReference type="PANTHER" id="PTHR43744:SF12">
    <property type="entry name" value="ABC TRANSPORTER PERMEASE PROTEIN MG189-RELATED"/>
    <property type="match status" value="1"/>
</dbReference>
<dbReference type="Gene3D" id="1.10.3720.10">
    <property type="entry name" value="MetI-like"/>
    <property type="match status" value="1"/>
</dbReference>
<dbReference type="GO" id="GO:0055085">
    <property type="term" value="P:transmembrane transport"/>
    <property type="evidence" value="ECO:0007669"/>
    <property type="project" value="InterPro"/>
</dbReference>
<keyword evidence="10" id="KW-1185">Reference proteome</keyword>
<sequence>MTAPSQVDPVFLARRRWARVGWIYGTLLFIGTLFIGTLYVAFITSLKDDPLEQPFRFLFPQLSPRNWAAAWQLGQAGARDPWLGGFAPGAEVPFTVTYFVPEGREAIPPEVRIPRRKPGAGLGAVREGPYAADYAEVSPVEEVARRPGTYRGQAGTFVRYRFTVRYVGDGPRIERLPADLEVPRGQRFVEATLAPNRIERRGRVASWDNLTPGFLGYVFHNYVRVFREARSLSTGESLFWRWTLNSFYIAFFTVIGNLLFGSMAGYALARLRFPGRHALFLFMLFSMMVPFQVIFISNYLVLRDGIFGLTRLFGLETLLNHPWGVIVPGIVGSSSVFIMKQFFESIPKEIEEAALIDGATPFQTFFRVVLPISTPALGALTILTFQGSWNSFFWPLVVLTSPQDVFTLPVGLLAFRQAYGVAGDWGLILAGAFLSMIPIVVLFVVFQRYFVEGVSFSGLKG</sequence>